<reference evidence="2 3" key="1">
    <citation type="submission" date="2021-05" db="EMBL/GenBank/DDBJ databases">
        <title>Genome Assembly of Synthetic Allotetraploid Brassica napus Reveals Homoeologous Exchanges between Subgenomes.</title>
        <authorList>
            <person name="Davis J.T."/>
        </authorList>
    </citation>
    <scope>NUCLEOTIDE SEQUENCE [LARGE SCALE GENOMIC DNA]</scope>
    <source>
        <strain evidence="3">cv. Da-Ae</strain>
        <tissue evidence="2">Seedling</tissue>
    </source>
</reference>
<keyword evidence="1" id="KW-1133">Transmembrane helix</keyword>
<keyword evidence="3" id="KW-1185">Reference proteome</keyword>
<keyword evidence="1" id="KW-0472">Membrane</keyword>
<evidence type="ECO:0000256" key="1">
    <source>
        <dbReference type="SAM" id="Phobius"/>
    </source>
</evidence>
<name>A0ABQ8EL78_BRANA</name>
<comment type="caution">
    <text evidence="2">The sequence shown here is derived from an EMBL/GenBank/DDBJ whole genome shotgun (WGS) entry which is preliminary data.</text>
</comment>
<dbReference type="Proteomes" id="UP000824890">
    <property type="component" value="Unassembled WGS sequence"/>
</dbReference>
<protein>
    <submittedName>
        <fullName evidence="2">Uncharacterized protein</fullName>
    </submittedName>
</protein>
<evidence type="ECO:0000313" key="3">
    <source>
        <dbReference type="Proteomes" id="UP000824890"/>
    </source>
</evidence>
<gene>
    <name evidence="2" type="ORF">HID58_002077</name>
</gene>
<evidence type="ECO:0000313" key="2">
    <source>
        <dbReference type="EMBL" id="KAH0942440.1"/>
    </source>
</evidence>
<feature type="transmembrane region" description="Helical" evidence="1">
    <location>
        <begin position="50"/>
        <end position="71"/>
    </location>
</feature>
<keyword evidence="1" id="KW-0812">Transmembrane</keyword>
<feature type="transmembrane region" description="Helical" evidence="1">
    <location>
        <begin position="83"/>
        <end position="101"/>
    </location>
</feature>
<dbReference type="EMBL" id="JAGKQM010000001">
    <property type="protein sequence ID" value="KAH0942440.1"/>
    <property type="molecule type" value="Genomic_DNA"/>
</dbReference>
<accession>A0ABQ8EL78</accession>
<proteinExistence type="predicted"/>
<sequence length="157" mass="17891">TVGRDDTDIERTLVLLNGELSSTDSLKIVVVEVVILILEGSCRMSSEFRLWWLVMEVYPTMVVLWVLERWLDDGSSSVRSASVSWRALSAFKMSVLIAWFLSFKQGIRGVIALHSNRNTSSLLSLWLWKDFDLCRLLALEGKCSLPAYVYSTAFYPF</sequence>
<feature type="non-terminal residue" evidence="2">
    <location>
        <position position="1"/>
    </location>
</feature>
<organism evidence="2 3">
    <name type="scientific">Brassica napus</name>
    <name type="common">Rape</name>
    <dbReference type="NCBI Taxonomy" id="3708"/>
    <lineage>
        <taxon>Eukaryota</taxon>
        <taxon>Viridiplantae</taxon>
        <taxon>Streptophyta</taxon>
        <taxon>Embryophyta</taxon>
        <taxon>Tracheophyta</taxon>
        <taxon>Spermatophyta</taxon>
        <taxon>Magnoliopsida</taxon>
        <taxon>eudicotyledons</taxon>
        <taxon>Gunneridae</taxon>
        <taxon>Pentapetalae</taxon>
        <taxon>rosids</taxon>
        <taxon>malvids</taxon>
        <taxon>Brassicales</taxon>
        <taxon>Brassicaceae</taxon>
        <taxon>Brassiceae</taxon>
        <taxon>Brassica</taxon>
    </lineage>
</organism>